<dbReference type="Proteomes" id="UP000789860">
    <property type="component" value="Unassembled WGS sequence"/>
</dbReference>
<feature type="non-terminal residue" evidence="1">
    <location>
        <position position="1"/>
    </location>
</feature>
<proteinExistence type="predicted"/>
<accession>A0ACA9P2D2</accession>
<evidence type="ECO:0000313" key="1">
    <source>
        <dbReference type="EMBL" id="CAG8686231.1"/>
    </source>
</evidence>
<organism evidence="1 2">
    <name type="scientific">Scutellospora calospora</name>
    <dbReference type="NCBI Taxonomy" id="85575"/>
    <lineage>
        <taxon>Eukaryota</taxon>
        <taxon>Fungi</taxon>
        <taxon>Fungi incertae sedis</taxon>
        <taxon>Mucoromycota</taxon>
        <taxon>Glomeromycotina</taxon>
        <taxon>Glomeromycetes</taxon>
        <taxon>Diversisporales</taxon>
        <taxon>Gigasporaceae</taxon>
        <taxon>Scutellospora</taxon>
    </lineage>
</organism>
<evidence type="ECO:0000313" key="2">
    <source>
        <dbReference type="Proteomes" id="UP000789860"/>
    </source>
</evidence>
<dbReference type="EMBL" id="CAJVPM010033767">
    <property type="protein sequence ID" value="CAG8686231.1"/>
    <property type="molecule type" value="Genomic_DNA"/>
</dbReference>
<gene>
    <name evidence="1" type="ORF">SCALOS_LOCUS9916</name>
</gene>
<reference evidence="1" key="1">
    <citation type="submission" date="2021-06" db="EMBL/GenBank/DDBJ databases">
        <authorList>
            <person name="Kallberg Y."/>
            <person name="Tangrot J."/>
            <person name="Rosling A."/>
        </authorList>
    </citation>
    <scope>NUCLEOTIDE SEQUENCE</scope>
    <source>
        <strain evidence="1">AU212A</strain>
    </source>
</reference>
<feature type="non-terminal residue" evidence="1">
    <location>
        <position position="46"/>
    </location>
</feature>
<name>A0ACA9P2D2_9GLOM</name>
<keyword evidence="2" id="KW-1185">Reference proteome</keyword>
<comment type="caution">
    <text evidence="1">The sequence shown here is derived from an EMBL/GenBank/DDBJ whole genome shotgun (WGS) entry which is preliminary data.</text>
</comment>
<protein>
    <submittedName>
        <fullName evidence="1">1731_t:CDS:1</fullName>
    </submittedName>
</protein>
<sequence>YQRLPEWLKTKVPVGANFTRIKNDLRGLNLNTVCEEARCPNIADCW</sequence>